<proteinExistence type="predicted"/>
<accession>A0A834HN51</accession>
<sequence length="107" mass="12302">MTNLFINQLTSCDTSLSMWVSEFRDSDSGVISSPPSRTREELSDRKPIRLGLFRRIWEKIGGRSGSLQINKYKGKKGESYDSKSYNRLSVACKKCKRKHRLQAVEID</sequence>
<protein>
    <submittedName>
        <fullName evidence="1">Uncharacterized protein</fullName>
    </submittedName>
</protein>
<evidence type="ECO:0000313" key="2">
    <source>
        <dbReference type="Proteomes" id="UP000625711"/>
    </source>
</evidence>
<dbReference type="Proteomes" id="UP000625711">
    <property type="component" value="Unassembled WGS sequence"/>
</dbReference>
<comment type="caution">
    <text evidence="1">The sequence shown here is derived from an EMBL/GenBank/DDBJ whole genome shotgun (WGS) entry which is preliminary data.</text>
</comment>
<reference evidence="1" key="1">
    <citation type="submission" date="2020-08" db="EMBL/GenBank/DDBJ databases">
        <title>Genome sequencing and assembly of the red palm weevil Rhynchophorus ferrugineus.</title>
        <authorList>
            <person name="Dias G.B."/>
            <person name="Bergman C.M."/>
            <person name="Manee M."/>
        </authorList>
    </citation>
    <scope>NUCLEOTIDE SEQUENCE</scope>
    <source>
        <strain evidence="1">AA-2017</strain>
        <tissue evidence="1">Whole larva</tissue>
    </source>
</reference>
<keyword evidence="2" id="KW-1185">Reference proteome</keyword>
<gene>
    <name evidence="1" type="ORF">GWI33_001316</name>
</gene>
<dbReference type="AlphaFoldDB" id="A0A834HN51"/>
<evidence type="ECO:0000313" key="1">
    <source>
        <dbReference type="EMBL" id="KAF7263722.1"/>
    </source>
</evidence>
<name>A0A834HN51_RHYFE</name>
<organism evidence="1 2">
    <name type="scientific">Rhynchophorus ferrugineus</name>
    <name type="common">Red palm weevil</name>
    <name type="synonym">Curculio ferrugineus</name>
    <dbReference type="NCBI Taxonomy" id="354439"/>
    <lineage>
        <taxon>Eukaryota</taxon>
        <taxon>Metazoa</taxon>
        <taxon>Ecdysozoa</taxon>
        <taxon>Arthropoda</taxon>
        <taxon>Hexapoda</taxon>
        <taxon>Insecta</taxon>
        <taxon>Pterygota</taxon>
        <taxon>Neoptera</taxon>
        <taxon>Endopterygota</taxon>
        <taxon>Coleoptera</taxon>
        <taxon>Polyphaga</taxon>
        <taxon>Cucujiformia</taxon>
        <taxon>Curculionidae</taxon>
        <taxon>Dryophthorinae</taxon>
        <taxon>Rhynchophorus</taxon>
    </lineage>
</organism>
<dbReference type="EMBL" id="JAACXV010019954">
    <property type="protein sequence ID" value="KAF7263722.1"/>
    <property type="molecule type" value="Genomic_DNA"/>
</dbReference>